<sequence length="448" mass="48011">MTLPEEVGGGPRILLLATCDTKLEEITYVHDRLTQLNPKSNLILMDVGRSEQKTPSQGLIKVNQTMLFAHDHPPRAKNLPQMSRDEYSTAMISAGTRYVRRLHAGGPLHGVLGVGGSTGSSIVAALMRGGVPIGVPKLLVSTMASGDVGPLVGGADLTLMYSVTDIAGLNFLSERILGNAAAAISGMAGARFDVEGRARNHHDGDRNNTKESGEKHRKNRIAITMFGVTTPGVDAIRSILTQSPHNAEVIVFHATGAGGKAMEALIREGSFDAIVDLTTTEVADEIGGGVLSAGPERLLAGAEAGVPMVVSVGACDMVNFGPKETMRAEHLDAAERGERKLYVHNPMVTLLRTTKDENRRIAEFMVEKLRRAQRKDLVKVIIPMGAVSMISGKGGPFEDREADEELFSGIEKGLRGSGIEVLRVDELEINDEQFAQKVVDVLVELQNT</sequence>
<dbReference type="CDD" id="cd15488">
    <property type="entry name" value="Tm-1-like"/>
    <property type="match status" value="1"/>
</dbReference>
<organism evidence="4 5">
    <name type="scientific">Truncatella angustata</name>
    <dbReference type="NCBI Taxonomy" id="152316"/>
    <lineage>
        <taxon>Eukaryota</taxon>
        <taxon>Fungi</taxon>
        <taxon>Dikarya</taxon>
        <taxon>Ascomycota</taxon>
        <taxon>Pezizomycotina</taxon>
        <taxon>Sordariomycetes</taxon>
        <taxon>Xylariomycetidae</taxon>
        <taxon>Amphisphaeriales</taxon>
        <taxon>Sporocadaceae</taxon>
        <taxon>Truncatella</taxon>
    </lineage>
</organism>
<accession>A0A9P8RHY3</accession>
<reference evidence="4" key="1">
    <citation type="journal article" date="2021" name="Nat. Commun.">
        <title>Genetic determinants of endophytism in the Arabidopsis root mycobiome.</title>
        <authorList>
            <person name="Mesny F."/>
            <person name="Miyauchi S."/>
            <person name="Thiergart T."/>
            <person name="Pickel B."/>
            <person name="Atanasova L."/>
            <person name="Karlsson M."/>
            <person name="Huettel B."/>
            <person name="Barry K.W."/>
            <person name="Haridas S."/>
            <person name="Chen C."/>
            <person name="Bauer D."/>
            <person name="Andreopoulos W."/>
            <person name="Pangilinan J."/>
            <person name="LaButti K."/>
            <person name="Riley R."/>
            <person name="Lipzen A."/>
            <person name="Clum A."/>
            <person name="Drula E."/>
            <person name="Henrissat B."/>
            <person name="Kohler A."/>
            <person name="Grigoriev I.V."/>
            <person name="Martin F.M."/>
            <person name="Hacquard S."/>
        </authorList>
    </citation>
    <scope>NUCLEOTIDE SEQUENCE</scope>
    <source>
        <strain evidence="4">MPI-SDFR-AT-0073</strain>
    </source>
</reference>
<dbReference type="Gene3D" id="3.40.50.12020">
    <property type="entry name" value="Uncharacterised protein family UPF0261, NN domain"/>
    <property type="match status" value="1"/>
</dbReference>
<gene>
    <name evidence="4" type="ORF">BKA67DRAFT_664195</name>
</gene>
<proteinExistence type="predicted"/>
<dbReference type="PANTHER" id="PTHR31862:SF1">
    <property type="entry name" value="UPF0261 DOMAIN PROTEIN (AFU_ORTHOLOGUE AFUA_1G10120)"/>
    <property type="match status" value="1"/>
</dbReference>
<dbReference type="OrthoDB" id="10264588at2759"/>
<evidence type="ECO:0000256" key="1">
    <source>
        <dbReference type="SAM" id="MobiDB-lite"/>
    </source>
</evidence>
<dbReference type="NCBIfam" id="NF002674">
    <property type="entry name" value="PRK02399.1-2"/>
    <property type="match status" value="1"/>
</dbReference>
<protein>
    <submittedName>
        <fullName evidence="4">UPF0261 domain protein</fullName>
    </submittedName>
</protein>
<dbReference type="InterPro" id="IPR056778">
    <property type="entry name" value="UPF0261_C"/>
</dbReference>
<evidence type="ECO:0000259" key="2">
    <source>
        <dbReference type="Pfam" id="PF06792"/>
    </source>
</evidence>
<feature type="domain" description="UPF0261" evidence="2">
    <location>
        <begin position="11"/>
        <end position="190"/>
    </location>
</feature>
<dbReference type="PANTHER" id="PTHR31862">
    <property type="entry name" value="UPF0261 DOMAIN PROTEIN (AFU_ORTHOLOGUE AFUA_1G10120)"/>
    <property type="match status" value="1"/>
</dbReference>
<dbReference type="InterPro" id="IPR044122">
    <property type="entry name" value="UPF0261_N"/>
</dbReference>
<evidence type="ECO:0000313" key="5">
    <source>
        <dbReference type="Proteomes" id="UP000758603"/>
    </source>
</evidence>
<feature type="compositionally biased region" description="Basic and acidic residues" evidence="1">
    <location>
        <begin position="196"/>
        <end position="214"/>
    </location>
</feature>
<dbReference type="Proteomes" id="UP000758603">
    <property type="component" value="Unassembled WGS sequence"/>
</dbReference>
<keyword evidence="5" id="KW-1185">Reference proteome</keyword>
<dbReference type="Pfam" id="PF23189">
    <property type="entry name" value="UPF0261_C"/>
    <property type="match status" value="1"/>
</dbReference>
<dbReference type="Gene3D" id="3.40.50.12030">
    <property type="entry name" value="Uncharacterised protein family UPF0261, NC domain"/>
    <property type="match status" value="1"/>
</dbReference>
<name>A0A9P8RHY3_9PEZI</name>
<feature type="region of interest" description="Disordered" evidence="1">
    <location>
        <begin position="196"/>
        <end position="216"/>
    </location>
</feature>
<dbReference type="EMBL" id="JAGPXC010000010">
    <property type="protein sequence ID" value="KAH6646353.1"/>
    <property type="molecule type" value="Genomic_DNA"/>
</dbReference>
<dbReference type="PIRSF" id="PIRSF033271">
    <property type="entry name" value="UCP033271"/>
    <property type="match status" value="1"/>
</dbReference>
<comment type="caution">
    <text evidence="4">The sequence shown here is derived from an EMBL/GenBank/DDBJ whole genome shotgun (WGS) entry which is preliminary data.</text>
</comment>
<dbReference type="InterPro" id="IPR008322">
    <property type="entry name" value="UPF0261"/>
</dbReference>
<evidence type="ECO:0000313" key="4">
    <source>
        <dbReference type="EMBL" id="KAH6646353.1"/>
    </source>
</evidence>
<evidence type="ECO:0000259" key="3">
    <source>
        <dbReference type="Pfam" id="PF23189"/>
    </source>
</evidence>
<feature type="domain" description="UPF0261" evidence="3">
    <location>
        <begin position="218"/>
        <end position="445"/>
    </location>
</feature>
<dbReference type="AlphaFoldDB" id="A0A9P8RHY3"/>
<dbReference type="InterPro" id="IPR051353">
    <property type="entry name" value="Tobamovirus_resist_UPF0261"/>
</dbReference>
<dbReference type="GeneID" id="70137217"/>
<dbReference type="RefSeq" id="XP_045952867.1">
    <property type="nucleotide sequence ID" value="XM_046108326.1"/>
</dbReference>
<dbReference type="Pfam" id="PF06792">
    <property type="entry name" value="UPF0261"/>
    <property type="match status" value="1"/>
</dbReference>